<dbReference type="Pfam" id="PF02714">
    <property type="entry name" value="RSN1_7TM"/>
    <property type="match status" value="1"/>
</dbReference>
<dbReference type="PANTHER" id="PTHR13018:SF5">
    <property type="entry name" value="RE44586P"/>
    <property type="match status" value="1"/>
</dbReference>
<dbReference type="AlphaFoldDB" id="A0A3R7DAJ1"/>
<evidence type="ECO:0000256" key="2">
    <source>
        <dbReference type="ARBA" id="ARBA00007779"/>
    </source>
</evidence>
<protein>
    <submittedName>
        <fullName evidence="10">Transmembrane protein 63C</fullName>
    </submittedName>
</protein>
<keyword evidence="3" id="KW-0813">Transport</keyword>
<dbReference type="InterPro" id="IPR003864">
    <property type="entry name" value="CSC1/OSCA1-like_7TM"/>
</dbReference>
<proteinExistence type="inferred from homology"/>
<evidence type="ECO:0000256" key="5">
    <source>
        <dbReference type="ARBA" id="ARBA00022989"/>
    </source>
</evidence>
<dbReference type="Pfam" id="PF14703">
    <property type="entry name" value="PHM7_cyt"/>
    <property type="match status" value="1"/>
</dbReference>
<dbReference type="InParanoid" id="A0A3R7DAJ1"/>
<dbReference type="Proteomes" id="UP000286415">
    <property type="component" value="Unassembled WGS sequence"/>
</dbReference>
<evidence type="ECO:0000259" key="9">
    <source>
        <dbReference type="Pfam" id="PF14703"/>
    </source>
</evidence>
<comment type="similarity">
    <text evidence="2">Belongs to the CSC1 (TC 1.A.17) family.</text>
</comment>
<dbReference type="GO" id="GO:0005886">
    <property type="term" value="C:plasma membrane"/>
    <property type="evidence" value="ECO:0007669"/>
    <property type="project" value="TreeGrafter"/>
</dbReference>
<keyword evidence="5" id="KW-1133">Transmembrane helix</keyword>
<feature type="domain" description="CSC1/OSCA1-like 7TM region" evidence="7">
    <location>
        <begin position="459"/>
        <end position="686"/>
    </location>
</feature>
<feature type="domain" description="CSC1/OSCA1-like cytosolic" evidence="9">
    <location>
        <begin position="223"/>
        <end position="370"/>
    </location>
</feature>
<reference evidence="10 11" key="2">
    <citation type="journal article" date="2021" name="Genomics">
        <title>High-quality reference genome for Clonorchis sinensis.</title>
        <authorList>
            <person name="Young N.D."/>
            <person name="Stroehlein A.J."/>
            <person name="Kinkar L."/>
            <person name="Wang T."/>
            <person name="Sohn W.M."/>
            <person name="Chang B.C.H."/>
            <person name="Kaur P."/>
            <person name="Weisz D."/>
            <person name="Dudchenko O."/>
            <person name="Aiden E.L."/>
            <person name="Korhonen P.K."/>
            <person name="Gasser R.B."/>
        </authorList>
    </citation>
    <scope>NUCLEOTIDE SEQUENCE [LARGE SCALE GENOMIC DNA]</scope>
    <source>
        <strain evidence="10">Cs-k2</strain>
    </source>
</reference>
<gene>
    <name evidence="10" type="ORF">CSKR_102992</name>
</gene>
<feature type="domain" description="CSC1/OSCA1-like N-terminal transmembrane" evidence="8">
    <location>
        <begin position="81"/>
        <end position="167"/>
    </location>
</feature>
<evidence type="ECO:0000256" key="1">
    <source>
        <dbReference type="ARBA" id="ARBA00004141"/>
    </source>
</evidence>
<comment type="caution">
    <text evidence="10">The sequence shown here is derived from an EMBL/GenBank/DDBJ whole genome shotgun (WGS) entry which is preliminary data.</text>
</comment>
<dbReference type="InterPro" id="IPR045122">
    <property type="entry name" value="Csc1-like"/>
</dbReference>
<name>A0A3R7DAJ1_CLOSI</name>
<accession>A0A3R7DAJ1</accession>
<evidence type="ECO:0000259" key="8">
    <source>
        <dbReference type="Pfam" id="PF13967"/>
    </source>
</evidence>
<dbReference type="InterPro" id="IPR032880">
    <property type="entry name" value="CSC1/OSCA1-like_N"/>
</dbReference>
<keyword evidence="11" id="KW-1185">Reference proteome</keyword>
<reference evidence="10 11" key="1">
    <citation type="journal article" date="2018" name="Biotechnol. Adv.">
        <title>Improved genomic resources and new bioinformatic workflow for the carcinogenic parasite Clonorchis sinensis: Biotechnological implications.</title>
        <authorList>
            <person name="Wang D."/>
            <person name="Korhonen P.K."/>
            <person name="Gasser R.B."/>
            <person name="Young N.D."/>
        </authorList>
    </citation>
    <scope>NUCLEOTIDE SEQUENCE [LARGE SCALE GENOMIC DNA]</scope>
    <source>
        <strain evidence="10">Cs-k2</strain>
    </source>
</reference>
<evidence type="ECO:0000313" key="11">
    <source>
        <dbReference type="Proteomes" id="UP000286415"/>
    </source>
</evidence>
<sequence length="816" mass="92241">MSTTYYENQCQMRNYSTGPGPPVLWVFQGIPFNIGVNILGLLVCVLVYVITIAITGAIHRRGKAIFSIHRVSESGRPTPTVWQSLRMPYIELARNAGLDGVAYLRSTIYSALQLATMAPFLFVAVPIYYRGGKADTDFARLTISNLGLQDSDGAWVLLAMTICCILLYLGSTFLRLLDAYIWPINLARRSHTPRPVRSSGESRQSKDEACLNFQLINVIPNVLMLHDVIEKPESEFREELQTYLSALDPKASIKWIHYVRDLSDLAKLEIRRRELECFSRLSEEELKQTGIPPTYKRSCCDPSCCRPSLALPLDAIEVYSAQLEEVEEQQKQIRASMGLDGDGCVNECKAVFTGLVFVGLNSPEASLSIAKELFSLARITIPLSYTIHPETHKHGVAWSSFESHLPQAVRHLRQPFHELLLAPAAEELIWTNLMQRRHRGLFWQAIVCFRAFGIFALALLLSSPSYLLVAVNYISQLRVLAPEFNILIYQWVPALILVGSAALVKLLVVYSENWNNHGTYSGQEKVGQRRLYAFLVVNILLLPSLGVSGVPAILLKIFNSSLPEGAKLRIECIFLPDSSVLFINYIITCSLLGSGLTLMQLDRVFLFLVRRWSCCIHSSAEAGCLARENAGPFPFRERYASMMLIQTIAIAYAPIAPIILPVGMLYFLCDYFTCKYALVQIYHPDWREDGRGTRLETPDKGAPENKLYRLTWSIQATLNGLTGICLAVFNLFVFFVLRVRIEQMQRPLLAYLMLCVFTPLICVALWVIVAHRLVRLSYWCERYSRPHELDSYPGPDHPSHFNTQRAYTNPLLRPKI</sequence>
<evidence type="ECO:0000256" key="3">
    <source>
        <dbReference type="ARBA" id="ARBA00022448"/>
    </source>
</evidence>
<dbReference type="STRING" id="79923.A0A3R7DAJ1"/>
<keyword evidence="6" id="KW-0472">Membrane</keyword>
<evidence type="ECO:0000313" key="10">
    <source>
        <dbReference type="EMBL" id="KAG5453529.1"/>
    </source>
</evidence>
<organism evidence="10 11">
    <name type="scientific">Clonorchis sinensis</name>
    <name type="common">Chinese liver fluke</name>
    <dbReference type="NCBI Taxonomy" id="79923"/>
    <lineage>
        <taxon>Eukaryota</taxon>
        <taxon>Metazoa</taxon>
        <taxon>Spiralia</taxon>
        <taxon>Lophotrochozoa</taxon>
        <taxon>Platyhelminthes</taxon>
        <taxon>Trematoda</taxon>
        <taxon>Digenea</taxon>
        <taxon>Opisthorchiida</taxon>
        <taxon>Opisthorchiata</taxon>
        <taxon>Opisthorchiidae</taxon>
        <taxon>Clonorchis</taxon>
    </lineage>
</organism>
<comment type="subcellular location">
    <subcellularLocation>
        <location evidence="1">Membrane</location>
        <topology evidence="1">Multi-pass membrane protein</topology>
    </subcellularLocation>
</comment>
<dbReference type="InterPro" id="IPR027815">
    <property type="entry name" value="CSC1/OSCA1-like_cyt"/>
</dbReference>
<dbReference type="Pfam" id="PF13967">
    <property type="entry name" value="RSN1_TM"/>
    <property type="match status" value="1"/>
</dbReference>
<dbReference type="EMBL" id="NIRI02000013">
    <property type="protein sequence ID" value="KAG5453529.1"/>
    <property type="molecule type" value="Genomic_DNA"/>
</dbReference>
<evidence type="ECO:0000256" key="4">
    <source>
        <dbReference type="ARBA" id="ARBA00022692"/>
    </source>
</evidence>
<dbReference type="OrthoDB" id="1689567at2759"/>
<dbReference type="PANTHER" id="PTHR13018">
    <property type="entry name" value="PROBABLE MEMBRANE PROTEIN DUF221-RELATED"/>
    <property type="match status" value="1"/>
</dbReference>
<evidence type="ECO:0000259" key="7">
    <source>
        <dbReference type="Pfam" id="PF02714"/>
    </source>
</evidence>
<dbReference type="GO" id="GO:0005227">
    <property type="term" value="F:calcium-activated cation channel activity"/>
    <property type="evidence" value="ECO:0007669"/>
    <property type="project" value="InterPro"/>
</dbReference>
<keyword evidence="4 10" id="KW-0812">Transmembrane</keyword>
<evidence type="ECO:0000256" key="6">
    <source>
        <dbReference type="ARBA" id="ARBA00023136"/>
    </source>
</evidence>